<dbReference type="EMBL" id="HBUF01677717">
    <property type="protein sequence ID" value="CAG6791739.1"/>
    <property type="molecule type" value="Transcribed_RNA"/>
</dbReference>
<feature type="transmembrane region" description="Helical" evidence="1">
    <location>
        <begin position="27"/>
        <end position="45"/>
    </location>
</feature>
<proteinExistence type="predicted"/>
<protein>
    <recommendedName>
        <fullName evidence="2">Centromere protein CENP-B C-terminal domain-containing protein</fullName>
    </recommendedName>
</protein>
<organism evidence="3">
    <name type="scientific">Cacopsylla melanoneura</name>
    <dbReference type="NCBI Taxonomy" id="428564"/>
    <lineage>
        <taxon>Eukaryota</taxon>
        <taxon>Metazoa</taxon>
        <taxon>Ecdysozoa</taxon>
        <taxon>Arthropoda</taxon>
        <taxon>Hexapoda</taxon>
        <taxon>Insecta</taxon>
        <taxon>Pterygota</taxon>
        <taxon>Neoptera</taxon>
        <taxon>Paraneoptera</taxon>
        <taxon>Hemiptera</taxon>
        <taxon>Sternorrhyncha</taxon>
        <taxon>Psylloidea</taxon>
        <taxon>Psyllidae</taxon>
        <taxon>Psyllinae</taxon>
        <taxon>Cacopsylla</taxon>
    </lineage>
</organism>
<accession>A0A8D9BYB4</accession>
<keyword evidence="1" id="KW-0812">Transmembrane</keyword>
<evidence type="ECO:0000256" key="1">
    <source>
        <dbReference type="SAM" id="Phobius"/>
    </source>
</evidence>
<dbReference type="GO" id="GO:0003682">
    <property type="term" value="F:chromatin binding"/>
    <property type="evidence" value="ECO:0007669"/>
    <property type="project" value="InterPro"/>
</dbReference>
<dbReference type="GO" id="GO:0003677">
    <property type="term" value="F:DNA binding"/>
    <property type="evidence" value="ECO:0007669"/>
    <property type="project" value="InterPro"/>
</dbReference>
<name>A0A8D9BYB4_9HEMI</name>
<evidence type="ECO:0000259" key="2">
    <source>
        <dbReference type="Pfam" id="PF09026"/>
    </source>
</evidence>
<sequence>MRGFDSYGQHISWTHETYYNENTYNRIPSIIFLLRFYFFFFFYFFTGVTEDAMVLVESCTQVNQANESNGEEEEDDDTDSPFLPSTTEALNAFDVVFKWLEQQPETEIVQLLQLKKMRDLALVKRAKKIKQTKISDYFQPQTK</sequence>
<evidence type="ECO:0000313" key="3">
    <source>
        <dbReference type="EMBL" id="CAG6791739.1"/>
    </source>
</evidence>
<dbReference type="InterPro" id="IPR015115">
    <property type="entry name" value="CenpB_C"/>
</dbReference>
<dbReference type="Pfam" id="PF09026">
    <property type="entry name" value="CENP-B_dimeris"/>
    <property type="match status" value="1"/>
</dbReference>
<feature type="domain" description="Centromere protein CENP-B C-terminal" evidence="2">
    <location>
        <begin position="62"/>
        <end position="134"/>
    </location>
</feature>
<reference evidence="3" key="1">
    <citation type="submission" date="2021-05" db="EMBL/GenBank/DDBJ databases">
        <authorList>
            <person name="Alioto T."/>
            <person name="Alioto T."/>
            <person name="Gomez Garrido J."/>
        </authorList>
    </citation>
    <scope>NUCLEOTIDE SEQUENCE</scope>
</reference>
<keyword evidence="1" id="KW-0472">Membrane</keyword>
<dbReference type="GO" id="GO:0000775">
    <property type="term" value="C:chromosome, centromeric region"/>
    <property type="evidence" value="ECO:0007669"/>
    <property type="project" value="InterPro"/>
</dbReference>
<dbReference type="AlphaFoldDB" id="A0A8D9BYB4"/>
<keyword evidence="1" id="KW-1133">Transmembrane helix</keyword>